<keyword evidence="3" id="KW-1185">Reference proteome</keyword>
<dbReference type="AlphaFoldDB" id="A0A1V1I2R6"/>
<evidence type="ECO:0000256" key="1">
    <source>
        <dbReference type="ARBA" id="ARBA00023121"/>
    </source>
</evidence>
<reference evidence="2 3" key="1">
    <citation type="submission" date="2014-04" db="EMBL/GenBank/DDBJ databases">
        <authorList>
            <person name="Hornung B.V."/>
        </authorList>
    </citation>
    <scope>NUCLEOTIDE SEQUENCE [LARGE SCALE GENOMIC DNA]</scope>
    <source>
        <strain evidence="2 3">CRIB</strain>
    </source>
</reference>
<dbReference type="EMBL" id="LN555523">
    <property type="protein sequence ID" value="CED94409.1"/>
    <property type="molecule type" value="Genomic_DNA"/>
</dbReference>
<dbReference type="NCBIfam" id="TIGR00762">
    <property type="entry name" value="DegV"/>
    <property type="match status" value="1"/>
</dbReference>
<dbReference type="SUPFAM" id="SSF82549">
    <property type="entry name" value="DAK1/DegV-like"/>
    <property type="match status" value="1"/>
</dbReference>
<dbReference type="GeneID" id="82205831"/>
<dbReference type="PANTHER" id="PTHR33434">
    <property type="entry name" value="DEGV DOMAIN-CONTAINING PROTEIN DR_1986-RELATED"/>
    <property type="match status" value="1"/>
</dbReference>
<proteinExistence type="predicted"/>
<dbReference type="GO" id="GO:0008289">
    <property type="term" value="F:lipid binding"/>
    <property type="evidence" value="ECO:0007669"/>
    <property type="project" value="UniProtKB-KW"/>
</dbReference>
<dbReference type="InterPro" id="IPR043168">
    <property type="entry name" value="DegV_C"/>
</dbReference>
<gene>
    <name evidence="2" type="ORF">CRIB_1802</name>
</gene>
<dbReference type="Gene3D" id="3.30.1180.10">
    <property type="match status" value="1"/>
</dbReference>
<sequence length="282" mass="31495">MKIKLICDSLCDIPKEIQNKEYLEVVPLTIIFNDKEYKDGVDISKEEYYEVLKNSKEIPKTSQATYIQFSELFNKYIDEGYSIICINGSSKSSGTYQSAMLAKNDMGDKGNDIHMFDTMSLSLGSGQFVIKACDLIEEGLSPDEIIKELDSIRESVMLFFAPKTLDYLKKSGRVSVATAIIGNILNLVPVFSFPDGEAHLEEKIRGSKNLASKLIDMILERNNGNLEDKIVTIGYGDNFKDFEKLEKEVQKRIKAKKVLITRGGACICSHTGPDILAISCSN</sequence>
<organism evidence="2 3">
    <name type="scientific">Romboutsia ilealis</name>
    <dbReference type="NCBI Taxonomy" id="1115758"/>
    <lineage>
        <taxon>Bacteria</taxon>
        <taxon>Bacillati</taxon>
        <taxon>Bacillota</taxon>
        <taxon>Clostridia</taxon>
        <taxon>Peptostreptococcales</taxon>
        <taxon>Peptostreptococcaceae</taxon>
        <taxon>Romboutsia</taxon>
    </lineage>
</organism>
<accession>A0A1V1I2R6</accession>
<dbReference type="InterPro" id="IPR050270">
    <property type="entry name" value="DegV_domain_contain"/>
</dbReference>
<evidence type="ECO:0000313" key="2">
    <source>
        <dbReference type="EMBL" id="CED94409.1"/>
    </source>
</evidence>
<dbReference type="Pfam" id="PF02645">
    <property type="entry name" value="DegV"/>
    <property type="match status" value="1"/>
</dbReference>
<dbReference type="PROSITE" id="PS51482">
    <property type="entry name" value="DEGV"/>
    <property type="match status" value="1"/>
</dbReference>
<dbReference type="RefSeq" id="WP_180701933.1">
    <property type="nucleotide sequence ID" value="NZ_CAJUCR010000004.1"/>
</dbReference>
<dbReference type="Proteomes" id="UP000245622">
    <property type="component" value="Chromosome 1"/>
</dbReference>
<dbReference type="KEGG" id="ril:CRIB_1802"/>
<dbReference type="InterPro" id="IPR003797">
    <property type="entry name" value="DegV"/>
</dbReference>
<protein>
    <submittedName>
        <fullName evidence="2">DegV domain-containing protein TTE1491</fullName>
    </submittedName>
</protein>
<dbReference type="Gene3D" id="3.40.50.10170">
    <property type="match status" value="1"/>
</dbReference>
<evidence type="ECO:0000313" key="3">
    <source>
        <dbReference type="Proteomes" id="UP000245622"/>
    </source>
</evidence>
<keyword evidence="1" id="KW-0446">Lipid-binding</keyword>
<dbReference type="PANTHER" id="PTHR33434:SF2">
    <property type="entry name" value="FATTY ACID-BINDING PROTEIN TM_1468"/>
    <property type="match status" value="1"/>
</dbReference>
<name>A0A1V1I2R6_9FIRM</name>